<comment type="caution">
    <text evidence="6">The sequence shown here is derived from an EMBL/GenBank/DDBJ whole genome shotgun (WGS) entry which is preliminary data.</text>
</comment>
<evidence type="ECO:0000313" key="7">
    <source>
        <dbReference type="Proteomes" id="UP001500804"/>
    </source>
</evidence>
<sequence length="165" mass="18110">MQPTEPERVPSGTSEHRATAPSSGWSDPHCPVARAVDLVGDRWSLLILRDAVGGTRSFTDFQRSLGVAKNILIDRLRRLVDHGVMRRQTAPSGKRHEYVLTDSGERLFTVIVALRQWGEAHAFETGEPHSVLVDDDTGTPVPALRVERSDGAVLTAANTHVEKLT</sequence>
<dbReference type="SUPFAM" id="SSF46785">
    <property type="entry name" value="Winged helix' DNA-binding domain"/>
    <property type="match status" value="1"/>
</dbReference>
<feature type="region of interest" description="Disordered" evidence="4">
    <location>
        <begin position="1"/>
        <end position="26"/>
    </location>
</feature>
<reference evidence="7" key="1">
    <citation type="journal article" date="2019" name="Int. J. Syst. Evol. Microbiol.">
        <title>The Global Catalogue of Microorganisms (GCM) 10K type strain sequencing project: providing services to taxonomists for standard genome sequencing and annotation.</title>
        <authorList>
            <consortium name="The Broad Institute Genomics Platform"/>
            <consortium name="The Broad Institute Genome Sequencing Center for Infectious Disease"/>
            <person name="Wu L."/>
            <person name="Ma J."/>
        </authorList>
    </citation>
    <scope>NUCLEOTIDE SEQUENCE [LARGE SCALE GENOMIC DNA]</scope>
    <source>
        <strain evidence="7">JCM 18302</strain>
    </source>
</reference>
<evidence type="ECO:0000259" key="5">
    <source>
        <dbReference type="PROSITE" id="PS51118"/>
    </source>
</evidence>
<evidence type="ECO:0000256" key="3">
    <source>
        <dbReference type="ARBA" id="ARBA00023163"/>
    </source>
</evidence>
<evidence type="ECO:0000256" key="1">
    <source>
        <dbReference type="ARBA" id="ARBA00023015"/>
    </source>
</evidence>
<dbReference type="PANTHER" id="PTHR33204:SF18">
    <property type="entry name" value="TRANSCRIPTIONAL REGULATORY PROTEIN"/>
    <property type="match status" value="1"/>
</dbReference>
<dbReference type="EMBL" id="BAABJO010000007">
    <property type="protein sequence ID" value="GAA5118835.1"/>
    <property type="molecule type" value="Genomic_DNA"/>
</dbReference>
<dbReference type="PANTHER" id="PTHR33204">
    <property type="entry name" value="TRANSCRIPTIONAL REGULATOR, MARR FAMILY"/>
    <property type="match status" value="1"/>
</dbReference>
<name>A0ABP9NGC2_9PSEU</name>
<feature type="compositionally biased region" description="Basic and acidic residues" evidence="4">
    <location>
        <begin position="1"/>
        <end position="18"/>
    </location>
</feature>
<keyword evidence="1" id="KW-0805">Transcription regulation</keyword>
<evidence type="ECO:0000256" key="4">
    <source>
        <dbReference type="SAM" id="MobiDB-lite"/>
    </source>
</evidence>
<dbReference type="Gene3D" id="1.10.10.10">
    <property type="entry name" value="Winged helix-like DNA-binding domain superfamily/Winged helix DNA-binding domain"/>
    <property type="match status" value="1"/>
</dbReference>
<accession>A0ABP9NGC2</accession>
<dbReference type="InterPro" id="IPR036388">
    <property type="entry name" value="WH-like_DNA-bd_sf"/>
</dbReference>
<protein>
    <submittedName>
        <fullName evidence="6">Helix-turn-helix domain-containing protein</fullName>
    </submittedName>
</protein>
<gene>
    <name evidence="6" type="ORF">GCM10023320_23560</name>
</gene>
<proteinExistence type="predicted"/>
<keyword evidence="7" id="KW-1185">Reference proteome</keyword>
<dbReference type="PROSITE" id="PS51118">
    <property type="entry name" value="HTH_HXLR"/>
    <property type="match status" value="1"/>
</dbReference>
<organism evidence="6 7">
    <name type="scientific">Pseudonocardia adelaidensis</name>
    <dbReference type="NCBI Taxonomy" id="648754"/>
    <lineage>
        <taxon>Bacteria</taxon>
        <taxon>Bacillati</taxon>
        <taxon>Actinomycetota</taxon>
        <taxon>Actinomycetes</taxon>
        <taxon>Pseudonocardiales</taxon>
        <taxon>Pseudonocardiaceae</taxon>
        <taxon>Pseudonocardia</taxon>
    </lineage>
</organism>
<keyword evidence="2" id="KW-0238">DNA-binding</keyword>
<keyword evidence="3" id="KW-0804">Transcription</keyword>
<dbReference type="Proteomes" id="UP001500804">
    <property type="component" value="Unassembled WGS sequence"/>
</dbReference>
<dbReference type="Pfam" id="PF01638">
    <property type="entry name" value="HxlR"/>
    <property type="match status" value="1"/>
</dbReference>
<evidence type="ECO:0000256" key="2">
    <source>
        <dbReference type="ARBA" id="ARBA00023125"/>
    </source>
</evidence>
<feature type="domain" description="HTH hxlR-type" evidence="5">
    <location>
        <begin position="30"/>
        <end position="126"/>
    </location>
</feature>
<dbReference type="InterPro" id="IPR036390">
    <property type="entry name" value="WH_DNA-bd_sf"/>
</dbReference>
<dbReference type="InterPro" id="IPR002577">
    <property type="entry name" value="HTH_HxlR"/>
</dbReference>
<evidence type="ECO:0000313" key="6">
    <source>
        <dbReference type="EMBL" id="GAA5118835.1"/>
    </source>
</evidence>